<reference evidence="6 7" key="1">
    <citation type="submission" date="2020-02" db="EMBL/GenBank/DDBJ databases">
        <title>Draft genome sequence of two Spirosoma agri KCTC 52727 and Spirosoma terrae KCTC 52035.</title>
        <authorList>
            <person name="Rojas J."/>
            <person name="Ambika Manirajan B."/>
            <person name="Ratering S."/>
            <person name="Suarez C."/>
            <person name="Schnell S."/>
        </authorList>
    </citation>
    <scope>NUCLEOTIDE SEQUENCE [LARGE SCALE GENOMIC DNA]</scope>
    <source>
        <strain evidence="6 7">KCTC 52727</strain>
    </source>
</reference>
<feature type="domain" description="HTH tetR-type" evidence="5">
    <location>
        <begin position="9"/>
        <end position="69"/>
    </location>
</feature>
<name>A0A6M0IGL0_9BACT</name>
<evidence type="ECO:0000256" key="3">
    <source>
        <dbReference type="ARBA" id="ARBA00023163"/>
    </source>
</evidence>
<evidence type="ECO:0000256" key="1">
    <source>
        <dbReference type="ARBA" id="ARBA00023015"/>
    </source>
</evidence>
<evidence type="ECO:0000313" key="7">
    <source>
        <dbReference type="Proteomes" id="UP000477386"/>
    </source>
</evidence>
<proteinExistence type="predicted"/>
<dbReference type="InterPro" id="IPR009057">
    <property type="entry name" value="Homeodomain-like_sf"/>
</dbReference>
<keyword evidence="2 4" id="KW-0238">DNA-binding</keyword>
<evidence type="ECO:0000256" key="4">
    <source>
        <dbReference type="PROSITE-ProRule" id="PRU00335"/>
    </source>
</evidence>
<dbReference type="PRINTS" id="PR00455">
    <property type="entry name" value="HTHTETR"/>
</dbReference>
<keyword evidence="1" id="KW-0805">Transcription regulation</keyword>
<dbReference type="SUPFAM" id="SSF46689">
    <property type="entry name" value="Homeodomain-like"/>
    <property type="match status" value="1"/>
</dbReference>
<sequence length="221" mass="24828">MVKQVRNRARTTQEIINALEQLLIEGGIEGVGINQVAQKANVSKVLVYRYFGSMDGLLDHYIRMGLLYPNYTPAQLEQIRPAQPTDLATTWSNQSIQLFRQFRQSRANRQLLKAALNDDPLSDIVSKAQDEELTRLVDQLTFVKGCDYKALSAVVLGGLSFLMVQAQNERPMIGIDLRSNEGWQRVEDAVKIICKAMSQFSIDSPGVQTDTGHTNSRVSNW</sequence>
<dbReference type="Proteomes" id="UP000477386">
    <property type="component" value="Unassembled WGS sequence"/>
</dbReference>
<dbReference type="Pfam" id="PF00440">
    <property type="entry name" value="TetR_N"/>
    <property type="match status" value="1"/>
</dbReference>
<dbReference type="InterPro" id="IPR050109">
    <property type="entry name" value="HTH-type_TetR-like_transc_reg"/>
</dbReference>
<dbReference type="AlphaFoldDB" id="A0A6M0IGL0"/>
<dbReference type="EMBL" id="JAAGNZ010000001">
    <property type="protein sequence ID" value="NEU67409.1"/>
    <property type="molecule type" value="Genomic_DNA"/>
</dbReference>
<comment type="caution">
    <text evidence="6">The sequence shown here is derived from an EMBL/GenBank/DDBJ whole genome shotgun (WGS) entry which is preliminary data.</text>
</comment>
<dbReference type="PANTHER" id="PTHR30055">
    <property type="entry name" value="HTH-TYPE TRANSCRIPTIONAL REGULATOR RUTR"/>
    <property type="match status" value="1"/>
</dbReference>
<keyword evidence="3" id="KW-0804">Transcription</keyword>
<protein>
    <submittedName>
        <fullName evidence="6">TetR/AcrR family transcriptional regulator</fullName>
    </submittedName>
</protein>
<dbReference type="GO" id="GO:0003700">
    <property type="term" value="F:DNA-binding transcription factor activity"/>
    <property type="evidence" value="ECO:0007669"/>
    <property type="project" value="TreeGrafter"/>
</dbReference>
<evidence type="ECO:0000259" key="5">
    <source>
        <dbReference type="PROSITE" id="PS50977"/>
    </source>
</evidence>
<organism evidence="6 7">
    <name type="scientific">Spirosoma agri</name>
    <dbReference type="NCBI Taxonomy" id="1987381"/>
    <lineage>
        <taxon>Bacteria</taxon>
        <taxon>Pseudomonadati</taxon>
        <taxon>Bacteroidota</taxon>
        <taxon>Cytophagia</taxon>
        <taxon>Cytophagales</taxon>
        <taxon>Cytophagaceae</taxon>
        <taxon>Spirosoma</taxon>
    </lineage>
</organism>
<dbReference type="GO" id="GO:0000976">
    <property type="term" value="F:transcription cis-regulatory region binding"/>
    <property type="evidence" value="ECO:0007669"/>
    <property type="project" value="TreeGrafter"/>
</dbReference>
<dbReference type="Gene3D" id="1.10.357.10">
    <property type="entry name" value="Tetracycline Repressor, domain 2"/>
    <property type="match status" value="1"/>
</dbReference>
<dbReference type="InterPro" id="IPR001647">
    <property type="entry name" value="HTH_TetR"/>
</dbReference>
<accession>A0A6M0IGL0</accession>
<gene>
    <name evidence="6" type="ORF">GK091_10985</name>
</gene>
<evidence type="ECO:0000313" key="6">
    <source>
        <dbReference type="EMBL" id="NEU67409.1"/>
    </source>
</evidence>
<dbReference type="PROSITE" id="PS50977">
    <property type="entry name" value="HTH_TETR_2"/>
    <property type="match status" value="1"/>
</dbReference>
<keyword evidence="7" id="KW-1185">Reference proteome</keyword>
<evidence type="ECO:0000256" key="2">
    <source>
        <dbReference type="ARBA" id="ARBA00023125"/>
    </source>
</evidence>
<dbReference type="RefSeq" id="WP_164037339.1">
    <property type="nucleotide sequence ID" value="NZ_JAAGNZ010000001.1"/>
</dbReference>
<dbReference type="PANTHER" id="PTHR30055:SF234">
    <property type="entry name" value="HTH-TYPE TRANSCRIPTIONAL REGULATOR BETI"/>
    <property type="match status" value="1"/>
</dbReference>
<feature type="DNA-binding region" description="H-T-H motif" evidence="4">
    <location>
        <begin position="32"/>
        <end position="51"/>
    </location>
</feature>